<proteinExistence type="predicted"/>
<dbReference type="AlphaFoldDB" id="A0A7J7K1Y7"/>
<comment type="caution">
    <text evidence="1">The sequence shown here is derived from an EMBL/GenBank/DDBJ whole genome shotgun (WGS) entry which is preliminary data.</text>
</comment>
<dbReference type="EMBL" id="VXIV02001528">
    <property type="protein sequence ID" value="KAF6032183.1"/>
    <property type="molecule type" value="Genomic_DNA"/>
</dbReference>
<gene>
    <name evidence="1" type="ORF">EB796_009509</name>
</gene>
<name>A0A7J7K1Y7_BUGNE</name>
<organism evidence="1 2">
    <name type="scientific">Bugula neritina</name>
    <name type="common">Brown bryozoan</name>
    <name type="synonym">Sertularia neritina</name>
    <dbReference type="NCBI Taxonomy" id="10212"/>
    <lineage>
        <taxon>Eukaryota</taxon>
        <taxon>Metazoa</taxon>
        <taxon>Spiralia</taxon>
        <taxon>Lophotrochozoa</taxon>
        <taxon>Bryozoa</taxon>
        <taxon>Gymnolaemata</taxon>
        <taxon>Cheilostomatida</taxon>
        <taxon>Flustrina</taxon>
        <taxon>Buguloidea</taxon>
        <taxon>Bugulidae</taxon>
        <taxon>Bugula</taxon>
    </lineage>
</organism>
<sequence length="69" mass="8233">MAEMFTKSSTRFLGLPRVSGKNKRLGENLSETFWYTNSAIHYLYFRFDMDKSLMINMHVFNFVTWNVVI</sequence>
<accession>A0A7J7K1Y7</accession>
<protein>
    <submittedName>
        <fullName evidence="1">Uncharacterized protein</fullName>
    </submittedName>
</protein>
<reference evidence="1" key="1">
    <citation type="submission" date="2020-06" db="EMBL/GenBank/DDBJ databases">
        <title>Draft genome of Bugula neritina, a colonial animal packing powerful symbionts and potential medicines.</title>
        <authorList>
            <person name="Rayko M."/>
        </authorList>
    </citation>
    <scope>NUCLEOTIDE SEQUENCE [LARGE SCALE GENOMIC DNA]</scope>
    <source>
        <strain evidence="1">Kwan_BN1</strain>
    </source>
</reference>
<evidence type="ECO:0000313" key="1">
    <source>
        <dbReference type="EMBL" id="KAF6032183.1"/>
    </source>
</evidence>
<evidence type="ECO:0000313" key="2">
    <source>
        <dbReference type="Proteomes" id="UP000593567"/>
    </source>
</evidence>
<keyword evidence="2" id="KW-1185">Reference proteome</keyword>
<dbReference type="Proteomes" id="UP000593567">
    <property type="component" value="Unassembled WGS sequence"/>
</dbReference>